<dbReference type="GeneID" id="117143631"/>
<dbReference type="Gene3D" id="1.10.287.510">
    <property type="entry name" value="Helix hairpin bin"/>
    <property type="match status" value="1"/>
</dbReference>
<dbReference type="Proteomes" id="UP000515162">
    <property type="component" value="Chromosome 2L"/>
</dbReference>
<evidence type="ECO:0000256" key="1">
    <source>
        <dbReference type="SAM" id="Coils"/>
    </source>
</evidence>
<evidence type="ECO:0000313" key="3">
    <source>
        <dbReference type="RefSeq" id="XP_033164302.1"/>
    </source>
</evidence>
<organism evidence="2 3">
    <name type="scientific">Drosophila mauritiana</name>
    <name type="common">Fruit fly</name>
    <dbReference type="NCBI Taxonomy" id="7226"/>
    <lineage>
        <taxon>Eukaryota</taxon>
        <taxon>Metazoa</taxon>
        <taxon>Ecdysozoa</taxon>
        <taxon>Arthropoda</taxon>
        <taxon>Hexapoda</taxon>
        <taxon>Insecta</taxon>
        <taxon>Pterygota</taxon>
        <taxon>Neoptera</taxon>
        <taxon>Endopterygota</taxon>
        <taxon>Diptera</taxon>
        <taxon>Brachycera</taxon>
        <taxon>Muscomorpha</taxon>
        <taxon>Ephydroidea</taxon>
        <taxon>Drosophilidae</taxon>
        <taxon>Drosophila</taxon>
        <taxon>Sophophora</taxon>
    </lineage>
</organism>
<keyword evidence="1" id="KW-0175">Coiled coil</keyword>
<sequence length="136" mass="15191">MSRSAKGFGRLINPGVVLHPELNQKMADFEAMAIERSDLDHELSRLRKQQEDTEDNLAEALAEDEFQCNVRGQPFVAPNEDELQEILRNHLGGIINKLAATYERLIYLDADIRKLKGVIEKAITVANEESAAAASM</sequence>
<gene>
    <name evidence="3" type="primary">LOC117143631</name>
</gene>
<accession>A0A6P8K789</accession>
<dbReference type="AlphaFoldDB" id="A0A6P8K789"/>
<proteinExistence type="predicted"/>
<evidence type="ECO:0000313" key="2">
    <source>
        <dbReference type="Proteomes" id="UP000515162"/>
    </source>
</evidence>
<name>A0A6P8K789_DROMA</name>
<dbReference type="RefSeq" id="XP_033164302.1">
    <property type="nucleotide sequence ID" value="XM_033308411.1"/>
</dbReference>
<keyword evidence="2" id="KW-1185">Reference proteome</keyword>
<feature type="coiled-coil region" evidence="1">
    <location>
        <begin position="36"/>
        <end position="63"/>
    </location>
</feature>
<protein>
    <submittedName>
        <fullName evidence="3">Uncharacterized protein LOC117143631</fullName>
    </submittedName>
</protein>
<reference evidence="3" key="1">
    <citation type="submission" date="2025-08" db="UniProtKB">
        <authorList>
            <consortium name="RefSeq"/>
        </authorList>
    </citation>
    <scope>IDENTIFICATION</scope>
    <source>
        <strain evidence="3">Mau12</strain>
        <tissue evidence="3">Whole Body</tissue>
    </source>
</reference>